<organism evidence="10 11">
    <name type="scientific">Tetracentron sinense</name>
    <name type="common">Spur-leaf</name>
    <dbReference type="NCBI Taxonomy" id="13715"/>
    <lineage>
        <taxon>Eukaryota</taxon>
        <taxon>Viridiplantae</taxon>
        <taxon>Streptophyta</taxon>
        <taxon>Embryophyta</taxon>
        <taxon>Tracheophyta</taxon>
        <taxon>Spermatophyta</taxon>
        <taxon>Magnoliopsida</taxon>
        <taxon>Trochodendrales</taxon>
        <taxon>Trochodendraceae</taxon>
        <taxon>Tetracentron</taxon>
    </lineage>
</organism>
<dbReference type="Proteomes" id="UP000655225">
    <property type="component" value="Unassembled WGS sequence"/>
</dbReference>
<dbReference type="GO" id="GO:0034220">
    <property type="term" value="P:monoatomic ion transmembrane transport"/>
    <property type="evidence" value="ECO:0007669"/>
    <property type="project" value="UniProtKB-KW"/>
</dbReference>
<dbReference type="GO" id="GO:0016020">
    <property type="term" value="C:membrane"/>
    <property type="evidence" value="ECO:0007669"/>
    <property type="project" value="UniProtKB-SubCell"/>
</dbReference>
<evidence type="ECO:0000256" key="3">
    <source>
        <dbReference type="ARBA" id="ARBA00022448"/>
    </source>
</evidence>
<dbReference type="PANTHER" id="PTHR31086">
    <property type="entry name" value="ALUMINUM-ACTIVATED MALATE TRANSPORTER 10"/>
    <property type="match status" value="1"/>
</dbReference>
<keyword evidence="8" id="KW-0407">Ion channel</keyword>
<name>A0A834YHI8_TETSI</name>
<gene>
    <name evidence="10" type="ORF">HHK36_028539</name>
</gene>
<dbReference type="InterPro" id="IPR020966">
    <property type="entry name" value="ALMT"/>
</dbReference>
<accession>A0A834YHI8</accession>
<dbReference type="Pfam" id="PF11744">
    <property type="entry name" value="ALMT"/>
    <property type="match status" value="2"/>
</dbReference>
<evidence type="ECO:0000256" key="5">
    <source>
        <dbReference type="ARBA" id="ARBA00022989"/>
    </source>
</evidence>
<keyword evidence="4 9" id="KW-0812">Transmembrane</keyword>
<dbReference type="AlphaFoldDB" id="A0A834YHI8"/>
<sequence length="247" mass="27608">MDYQKGSWKSFAGKMRRLLGLVWDTAWKIGREDPRRVIHSVKVGLSLTLVSLLYLTDPLFQGFRNNAMWAVMTVVVLFEFTVGATATYMRTTLRSSQTGLARPQYRYQIPTSTLLNQASNMLPEATATASPKCDKESGVHLPTVKTETSALSNQSKESARKVLRPSLSKIARTSLEFSEALPFAAFASLLVEMVARLDLVIEEVEELGRLANFKDFKPGDEIILNCETPRIENIAYLQTHLPLHGAE</sequence>
<evidence type="ECO:0000313" key="10">
    <source>
        <dbReference type="EMBL" id="KAF8379110.1"/>
    </source>
</evidence>
<dbReference type="EMBL" id="JABCRI010000022">
    <property type="protein sequence ID" value="KAF8379110.1"/>
    <property type="molecule type" value="Genomic_DNA"/>
</dbReference>
<evidence type="ECO:0000256" key="6">
    <source>
        <dbReference type="ARBA" id="ARBA00023065"/>
    </source>
</evidence>
<comment type="caution">
    <text evidence="10">The sequence shown here is derived from an EMBL/GenBank/DDBJ whole genome shotgun (WGS) entry which is preliminary data.</text>
</comment>
<evidence type="ECO:0000256" key="7">
    <source>
        <dbReference type="ARBA" id="ARBA00023136"/>
    </source>
</evidence>
<keyword evidence="11" id="KW-1185">Reference proteome</keyword>
<feature type="transmembrane region" description="Helical" evidence="9">
    <location>
        <begin position="67"/>
        <end position="88"/>
    </location>
</feature>
<evidence type="ECO:0000256" key="8">
    <source>
        <dbReference type="ARBA" id="ARBA00023303"/>
    </source>
</evidence>
<feature type="transmembrane region" description="Helical" evidence="9">
    <location>
        <begin position="37"/>
        <end position="55"/>
    </location>
</feature>
<keyword evidence="5 9" id="KW-1133">Transmembrane helix</keyword>
<protein>
    <submittedName>
        <fullName evidence="10">Uncharacterized protein</fullName>
    </submittedName>
</protein>
<evidence type="ECO:0000256" key="2">
    <source>
        <dbReference type="ARBA" id="ARBA00007079"/>
    </source>
</evidence>
<evidence type="ECO:0000313" key="11">
    <source>
        <dbReference type="Proteomes" id="UP000655225"/>
    </source>
</evidence>
<evidence type="ECO:0000256" key="4">
    <source>
        <dbReference type="ARBA" id="ARBA00022692"/>
    </source>
</evidence>
<keyword evidence="6" id="KW-0406">Ion transport</keyword>
<comment type="subcellular location">
    <subcellularLocation>
        <location evidence="1">Membrane</location>
        <topology evidence="1">Multi-pass membrane protein</topology>
    </subcellularLocation>
</comment>
<comment type="similarity">
    <text evidence="2">Belongs to the aromatic acid exporter (TC 2.A.85) family.</text>
</comment>
<reference evidence="10 11" key="1">
    <citation type="submission" date="2020-04" db="EMBL/GenBank/DDBJ databases">
        <title>Plant Genome Project.</title>
        <authorList>
            <person name="Zhang R.-G."/>
        </authorList>
    </citation>
    <scope>NUCLEOTIDE SEQUENCE [LARGE SCALE GENOMIC DNA]</scope>
    <source>
        <strain evidence="10">YNK0</strain>
        <tissue evidence="10">Leaf</tissue>
    </source>
</reference>
<evidence type="ECO:0000256" key="9">
    <source>
        <dbReference type="SAM" id="Phobius"/>
    </source>
</evidence>
<evidence type="ECO:0000256" key="1">
    <source>
        <dbReference type="ARBA" id="ARBA00004141"/>
    </source>
</evidence>
<proteinExistence type="inferred from homology"/>
<keyword evidence="3" id="KW-0813">Transport</keyword>
<dbReference type="OMA" id="RIENIAY"/>
<keyword evidence="7 9" id="KW-0472">Membrane</keyword>
<dbReference type="OrthoDB" id="1938633at2759"/>
<dbReference type="GO" id="GO:0015743">
    <property type="term" value="P:malate transport"/>
    <property type="evidence" value="ECO:0007669"/>
    <property type="project" value="InterPro"/>
</dbReference>